<keyword evidence="1" id="KW-0949">S-adenosyl-L-methionine</keyword>
<proteinExistence type="predicted"/>
<dbReference type="EMBL" id="CP034463">
    <property type="protein sequence ID" value="AZP22920.1"/>
    <property type="molecule type" value="Genomic_DNA"/>
</dbReference>
<dbReference type="PROSITE" id="PS51918">
    <property type="entry name" value="RADICAL_SAM"/>
    <property type="match status" value="1"/>
</dbReference>
<feature type="domain" description="Radical SAM core" evidence="5">
    <location>
        <begin position="76"/>
        <end position="290"/>
    </location>
</feature>
<dbReference type="GO" id="GO:0003824">
    <property type="term" value="F:catalytic activity"/>
    <property type="evidence" value="ECO:0007669"/>
    <property type="project" value="InterPro"/>
</dbReference>
<evidence type="ECO:0000313" key="7">
    <source>
        <dbReference type="Proteomes" id="UP000280197"/>
    </source>
</evidence>
<evidence type="ECO:0000313" key="6">
    <source>
        <dbReference type="EMBL" id="AZP22920.1"/>
    </source>
</evidence>
<keyword evidence="3" id="KW-0408">Iron</keyword>
<evidence type="ECO:0000256" key="1">
    <source>
        <dbReference type="ARBA" id="ARBA00022691"/>
    </source>
</evidence>
<dbReference type="AlphaFoldDB" id="A0A3Q9C6J2"/>
<gene>
    <name evidence="6" type="ORF">EJC51_47005</name>
</gene>
<dbReference type="InterPro" id="IPR058240">
    <property type="entry name" value="rSAM_sf"/>
</dbReference>
<dbReference type="SFLD" id="SFLDG01067">
    <property type="entry name" value="SPASM/twitch_domain_containing"/>
    <property type="match status" value="1"/>
</dbReference>
<dbReference type="InterPro" id="IPR013785">
    <property type="entry name" value="Aldolase_TIM"/>
</dbReference>
<evidence type="ECO:0000256" key="3">
    <source>
        <dbReference type="ARBA" id="ARBA00023004"/>
    </source>
</evidence>
<evidence type="ECO:0000256" key="4">
    <source>
        <dbReference type="ARBA" id="ARBA00023014"/>
    </source>
</evidence>
<keyword evidence="7" id="KW-1185">Reference proteome</keyword>
<accession>A0A3Q9C6J2</accession>
<keyword evidence="2" id="KW-0479">Metal-binding</keyword>
<dbReference type="Pfam" id="PF04055">
    <property type="entry name" value="Radical_SAM"/>
    <property type="match status" value="1"/>
</dbReference>
<name>A0A3Q9C6J2_9ACTN</name>
<dbReference type="CDD" id="cd01335">
    <property type="entry name" value="Radical_SAM"/>
    <property type="match status" value="1"/>
</dbReference>
<dbReference type="GO" id="GO:0051536">
    <property type="term" value="F:iron-sulfur cluster binding"/>
    <property type="evidence" value="ECO:0007669"/>
    <property type="project" value="UniProtKB-KW"/>
</dbReference>
<keyword evidence="4" id="KW-0411">Iron-sulfur</keyword>
<dbReference type="SUPFAM" id="SSF102114">
    <property type="entry name" value="Radical SAM enzymes"/>
    <property type="match status" value="1"/>
</dbReference>
<reference evidence="6 7" key="1">
    <citation type="submission" date="2018-12" db="EMBL/GenBank/DDBJ databases">
        <authorList>
            <person name="Li K."/>
        </authorList>
    </citation>
    <scope>NUCLEOTIDE SEQUENCE [LARGE SCALE GENOMIC DNA]</scope>
    <source>
        <strain evidence="7">CR22</strain>
    </source>
</reference>
<dbReference type="PANTHER" id="PTHR11228">
    <property type="entry name" value="RADICAL SAM DOMAIN PROTEIN"/>
    <property type="match status" value="1"/>
</dbReference>
<dbReference type="SFLD" id="SFLDS00029">
    <property type="entry name" value="Radical_SAM"/>
    <property type="match status" value="1"/>
</dbReference>
<evidence type="ECO:0000259" key="5">
    <source>
        <dbReference type="PROSITE" id="PS51918"/>
    </source>
</evidence>
<dbReference type="KEGG" id="saqu:EJC51_47005"/>
<dbReference type="Gene3D" id="3.20.20.70">
    <property type="entry name" value="Aldolase class I"/>
    <property type="match status" value="1"/>
</dbReference>
<dbReference type="Proteomes" id="UP000280197">
    <property type="component" value="Chromosome"/>
</dbReference>
<organism evidence="6 7">
    <name type="scientific">Streptomyces aquilus</name>
    <dbReference type="NCBI Taxonomy" id="2548456"/>
    <lineage>
        <taxon>Bacteria</taxon>
        <taxon>Bacillati</taxon>
        <taxon>Actinomycetota</taxon>
        <taxon>Actinomycetes</taxon>
        <taxon>Kitasatosporales</taxon>
        <taxon>Streptomycetaceae</taxon>
        <taxon>Streptomyces</taxon>
    </lineage>
</organism>
<dbReference type="PANTHER" id="PTHR11228:SF7">
    <property type="entry name" value="PQQA PEPTIDE CYCLASE"/>
    <property type="match status" value="1"/>
</dbReference>
<dbReference type="RefSeq" id="WP_126276717.1">
    <property type="nucleotide sequence ID" value="NZ_CP034463.1"/>
</dbReference>
<dbReference type="InterPro" id="IPR050377">
    <property type="entry name" value="Radical_SAM_PqqE_MftC-like"/>
</dbReference>
<sequence>MHQLIVSPFLDGYLAVRPGRATCVRLPAERYEDIQHRAQTDDHVPDWLATTATEAWGLDLNGQTAGSALLVREPTEFGFARASWEINLYCNFGCKHCYLGERPLAGLSWEDKVKLIDIFRDAGVLWLQITGGEPTVDPDFEGAYRYAYRQGMMLTVSTNASRLWKPKLLRLFRDCPPYRIVVSMYGATKESFDELTQRRGAWKNFHKGMVAARNAGLSLRVSVVVTEDNAHEVDAMVALVQSWGLDHHVYTNMQPTFSGTGEPLLVQSTEHLRKRPVFQGCNAGVTFFHADPHAKVSICKIGRDDQIDLMAEGVDGLRRLGAISDRLMLRTGGCSGCSLSGSCRVCRPLAKVYQEAKAPLNAYCQHADTKEMVHA</sequence>
<dbReference type="InterPro" id="IPR007197">
    <property type="entry name" value="rSAM"/>
</dbReference>
<protein>
    <submittedName>
        <fullName evidence="6">Radical SAM protein</fullName>
    </submittedName>
</protein>
<evidence type="ECO:0000256" key="2">
    <source>
        <dbReference type="ARBA" id="ARBA00022723"/>
    </source>
</evidence>
<dbReference type="GO" id="GO:0046872">
    <property type="term" value="F:metal ion binding"/>
    <property type="evidence" value="ECO:0007669"/>
    <property type="project" value="UniProtKB-KW"/>
</dbReference>